<name>A0ABW8TCP8_9CLOT</name>
<dbReference type="InterPro" id="IPR027417">
    <property type="entry name" value="P-loop_NTPase"/>
</dbReference>
<protein>
    <submittedName>
        <fullName evidence="10">Sugar ABC transporter ATP-binding protein</fullName>
    </submittedName>
</protein>
<evidence type="ECO:0000256" key="2">
    <source>
        <dbReference type="ARBA" id="ARBA00022475"/>
    </source>
</evidence>
<dbReference type="Proteomes" id="UP001623592">
    <property type="component" value="Unassembled WGS sequence"/>
</dbReference>
<dbReference type="SMART" id="SM00382">
    <property type="entry name" value="AAA"/>
    <property type="match status" value="2"/>
</dbReference>
<keyword evidence="6 10" id="KW-0067">ATP-binding</keyword>
<keyword evidence="5" id="KW-0547">Nucleotide-binding</keyword>
<dbReference type="CDD" id="cd03216">
    <property type="entry name" value="ABC_Carb_Monos_I"/>
    <property type="match status" value="1"/>
</dbReference>
<keyword evidence="2" id="KW-1003">Cell membrane</keyword>
<evidence type="ECO:0000313" key="11">
    <source>
        <dbReference type="Proteomes" id="UP001623592"/>
    </source>
</evidence>
<dbReference type="RefSeq" id="WP_406786955.1">
    <property type="nucleotide sequence ID" value="NZ_JBJIAA010000005.1"/>
</dbReference>
<evidence type="ECO:0000256" key="3">
    <source>
        <dbReference type="ARBA" id="ARBA00022597"/>
    </source>
</evidence>
<organism evidence="10 11">
    <name type="scientific">Clostridium neuense</name>
    <dbReference type="NCBI Taxonomy" id="1728934"/>
    <lineage>
        <taxon>Bacteria</taxon>
        <taxon>Bacillati</taxon>
        <taxon>Bacillota</taxon>
        <taxon>Clostridia</taxon>
        <taxon>Eubacteriales</taxon>
        <taxon>Clostridiaceae</taxon>
        <taxon>Clostridium</taxon>
    </lineage>
</organism>
<keyword evidence="3" id="KW-0762">Sugar transport</keyword>
<dbReference type="GO" id="GO:0005524">
    <property type="term" value="F:ATP binding"/>
    <property type="evidence" value="ECO:0007669"/>
    <property type="project" value="UniProtKB-KW"/>
</dbReference>
<accession>A0ABW8TCP8</accession>
<dbReference type="InterPro" id="IPR003439">
    <property type="entry name" value="ABC_transporter-like_ATP-bd"/>
</dbReference>
<dbReference type="EMBL" id="JBJIAA010000005">
    <property type="protein sequence ID" value="MFL0250294.1"/>
    <property type="molecule type" value="Genomic_DNA"/>
</dbReference>
<dbReference type="PANTHER" id="PTHR43790:SF3">
    <property type="entry name" value="D-ALLOSE IMPORT ATP-BINDING PROTEIN ALSA-RELATED"/>
    <property type="match status" value="1"/>
</dbReference>
<evidence type="ECO:0000256" key="7">
    <source>
        <dbReference type="ARBA" id="ARBA00022967"/>
    </source>
</evidence>
<feature type="domain" description="ABC transporter" evidence="9">
    <location>
        <begin position="255"/>
        <end position="500"/>
    </location>
</feature>
<evidence type="ECO:0000256" key="6">
    <source>
        <dbReference type="ARBA" id="ARBA00022840"/>
    </source>
</evidence>
<dbReference type="PROSITE" id="PS50893">
    <property type="entry name" value="ABC_TRANSPORTER_2"/>
    <property type="match status" value="2"/>
</dbReference>
<dbReference type="Gene3D" id="3.40.50.300">
    <property type="entry name" value="P-loop containing nucleotide triphosphate hydrolases"/>
    <property type="match status" value="2"/>
</dbReference>
<keyword evidence="11" id="KW-1185">Reference proteome</keyword>
<dbReference type="PROSITE" id="PS00211">
    <property type="entry name" value="ABC_TRANSPORTER_1"/>
    <property type="match status" value="2"/>
</dbReference>
<dbReference type="InterPro" id="IPR050107">
    <property type="entry name" value="ABC_carbohydrate_import_ATPase"/>
</dbReference>
<gene>
    <name evidence="10" type="ORF">ACJDT4_07640</name>
</gene>
<dbReference type="InterPro" id="IPR017871">
    <property type="entry name" value="ABC_transporter-like_CS"/>
</dbReference>
<keyword evidence="4" id="KW-0677">Repeat</keyword>
<evidence type="ECO:0000313" key="10">
    <source>
        <dbReference type="EMBL" id="MFL0250294.1"/>
    </source>
</evidence>
<evidence type="ECO:0000259" key="9">
    <source>
        <dbReference type="PROSITE" id="PS50893"/>
    </source>
</evidence>
<reference evidence="10 11" key="1">
    <citation type="submission" date="2024-11" db="EMBL/GenBank/DDBJ databases">
        <authorList>
            <person name="Heng Y.C."/>
            <person name="Lim A.C.H."/>
            <person name="Lee J.K.Y."/>
            <person name="Kittelmann S."/>
        </authorList>
    </citation>
    <scope>NUCLEOTIDE SEQUENCE [LARGE SCALE GENOMIC DNA]</scope>
    <source>
        <strain evidence="10 11">WILCCON 0114</strain>
    </source>
</reference>
<dbReference type="CDD" id="cd03215">
    <property type="entry name" value="ABC_Carb_Monos_II"/>
    <property type="match status" value="1"/>
</dbReference>
<feature type="domain" description="ABC transporter" evidence="9">
    <location>
        <begin position="8"/>
        <end position="245"/>
    </location>
</feature>
<evidence type="ECO:0000256" key="4">
    <source>
        <dbReference type="ARBA" id="ARBA00022737"/>
    </source>
</evidence>
<evidence type="ECO:0000256" key="8">
    <source>
        <dbReference type="ARBA" id="ARBA00023136"/>
    </source>
</evidence>
<keyword evidence="1" id="KW-0813">Transport</keyword>
<dbReference type="InterPro" id="IPR003593">
    <property type="entry name" value="AAA+_ATPase"/>
</dbReference>
<evidence type="ECO:0000256" key="1">
    <source>
        <dbReference type="ARBA" id="ARBA00022448"/>
    </source>
</evidence>
<dbReference type="PANTHER" id="PTHR43790">
    <property type="entry name" value="CARBOHYDRATE TRANSPORT ATP-BINDING PROTEIN MG119-RELATED"/>
    <property type="match status" value="1"/>
</dbReference>
<comment type="caution">
    <text evidence="10">The sequence shown here is derived from an EMBL/GenBank/DDBJ whole genome shotgun (WGS) entry which is preliminary data.</text>
</comment>
<sequence>MEEKKPLLKMTGISKSFPGVKALEDVNLTVYPGEVMALLGENGAGKSTLMKILSGVYTKDTGKIEISGKEVNINGIKESEKLGITIIHQELSVLPNLTVAENIFLGNEKVNKGTRAIDKKLEAERAKAFLDQVGCKIDPNVLVKDISVGEMQMVEIAKALTKNTSVIIMDEPTTALTDVETRKLFEVINNLKSRNFAIIYISHRMEEIFEICDRITVLRDGKFVGECSIKDVDNDKLITMMVGRKIEDQFPYKKVSEGNTVLEVKNLSCKGKIENVSFKVMAGEILGVSGLMGSGRTELAKTIFGEYKKSSGEIFVEGNKVNINSIKDAIKSGICYLPEDRKKEGLILGLSVAENMTIANIKSYENSFKSINKSAELKDVEDYIKKLSIKTPSEKQIIKNLSGGNQQKVIIAKWLLLSPKVFIIDEPTRGIDVGAKKEIYELLNELKSMGKAVIMISSDLSEILGISDRIIVMNEGHLSGELKREAANQESIMKLAVGLNN</sequence>
<proteinExistence type="predicted"/>
<keyword evidence="8" id="KW-0472">Membrane</keyword>
<dbReference type="Pfam" id="PF00005">
    <property type="entry name" value="ABC_tran"/>
    <property type="match status" value="2"/>
</dbReference>
<keyword evidence="7" id="KW-1278">Translocase</keyword>
<dbReference type="SUPFAM" id="SSF52540">
    <property type="entry name" value="P-loop containing nucleoside triphosphate hydrolases"/>
    <property type="match status" value="2"/>
</dbReference>
<evidence type="ECO:0000256" key="5">
    <source>
        <dbReference type="ARBA" id="ARBA00022741"/>
    </source>
</evidence>